<dbReference type="RefSeq" id="WP_132533832.1">
    <property type="nucleotide sequence ID" value="NZ_BMJO01000005.1"/>
</dbReference>
<gene>
    <name evidence="3" type="ORF">EV200_105284</name>
    <name evidence="2" type="ORF">GCM10011413_31450</name>
</gene>
<dbReference type="InterPro" id="IPR014914">
    <property type="entry name" value="RES_dom"/>
</dbReference>
<evidence type="ECO:0000313" key="4">
    <source>
        <dbReference type="Proteomes" id="UP000295684"/>
    </source>
</evidence>
<evidence type="ECO:0000313" key="2">
    <source>
        <dbReference type="EMBL" id="GGE62775.1"/>
    </source>
</evidence>
<reference evidence="3 4" key="3">
    <citation type="submission" date="2019-03" db="EMBL/GenBank/DDBJ databases">
        <title>Genomic Encyclopedia of Type Strains, Phase IV (KMG-IV): sequencing the most valuable type-strain genomes for metagenomic binning, comparative biology and taxonomic classification.</title>
        <authorList>
            <person name="Goeker M."/>
        </authorList>
    </citation>
    <scope>NUCLEOTIDE SEQUENCE [LARGE SCALE GENOMIC DNA]</scope>
    <source>
        <strain evidence="3 4">DSM 103236</strain>
    </source>
</reference>
<reference evidence="2" key="4">
    <citation type="submission" date="2024-05" db="EMBL/GenBank/DDBJ databases">
        <authorList>
            <person name="Sun Q."/>
            <person name="Zhou Y."/>
        </authorList>
    </citation>
    <scope>NUCLEOTIDE SEQUENCE</scope>
    <source>
        <strain evidence="2">CGMCC 1.15644</strain>
    </source>
</reference>
<sequence>MIEGNHVCHKCISDEFLSTEVKKMGKSRLCSYCQHKRKGYTLEEVSDRVEKAFFEHYERTPEEPSEYQYWMQHADKESNYHWYREGELVVDILENDLGFEAKLANDISENLRDRYANYGSDEMYEETEFGSESHYESAGISDREWQVQQDAFDRSLRAEARYFNEPLRQYLQQIFEGIDELKTYGRKTVITEAGPGREITGLFRARVFQNENQLLEALSKPDQHLGSPPSRFAMGGRMNARGISVFYGASNPNTALAEVRPPVGSLVAVASFILLRPVRLLNLPILAEHHASGSVFDPNYLGRKQKSLFLRNLSQKLIVPVMPDQEDFDYLPTQALADFLSSHPILSLDGIVFPSVQTEGKGGNIVLFHKAARISAIELQNGDSIRASARDYDEDDEYESYSVLEVKGNKIPVPKPMTHLRDNTGQYHFDKKIEPIQDDRIETLSVNYKSMQVHRIKGIEILKESFDVSHRVAKPVVIKESNVRDF</sequence>
<evidence type="ECO:0000259" key="1">
    <source>
        <dbReference type="SMART" id="SM00953"/>
    </source>
</evidence>
<accession>A0A4R2H9P0</accession>
<name>A0A4R2H9P0_9SPHI</name>
<evidence type="ECO:0000313" key="3">
    <source>
        <dbReference type="EMBL" id="TCO23810.1"/>
    </source>
</evidence>
<dbReference type="OrthoDB" id="648213at2"/>
<dbReference type="AlphaFoldDB" id="A0A4R2H9P0"/>
<evidence type="ECO:0000313" key="5">
    <source>
        <dbReference type="Proteomes" id="UP000622648"/>
    </source>
</evidence>
<dbReference type="EMBL" id="BMJO01000005">
    <property type="protein sequence ID" value="GGE62775.1"/>
    <property type="molecule type" value="Genomic_DNA"/>
</dbReference>
<dbReference type="EMBL" id="SLWO01000005">
    <property type="protein sequence ID" value="TCO23810.1"/>
    <property type="molecule type" value="Genomic_DNA"/>
</dbReference>
<comment type="caution">
    <text evidence="3">The sequence shown here is derived from an EMBL/GenBank/DDBJ whole genome shotgun (WGS) entry which is preliminary data.</text>
</comment>
<dbReference type="Pfam" id="PF08808">
    <property type="entry name" value="RES"/>
    <property type="match status" value="1"/>
</dbReference>
<keyword evidence="5" id="KW-1185">Reference proteome</keyword>
<dbReference type="SMART" id="SM00953">
    <property type="entry name" value="RES"/>
    <property type="match status" value="1"/>
</dbReference>
<dbReference type="Proteomes" id="UP000622648">
    <property type="component" value="Unassembled WGS sequence"/>
</dbReference>
<organism evidence="3 4">
    <name type="scientific">Pedobacter psychrotolerans</name>
    <dbReference type="NCBI Taxonomy" id="1843235"/>
    <lineage>
        <taxon>Bacteria</taxon>
        <taxon>Pseudomonadati</taxon>
        <taxon>Bacteroidota</taxon>
        <taxon>Sphingobacteriia</taxon>
        <taxon>Sphingobacteriales</taxon>
        <taxon>Sphingobacteriaceae</taxon>
        <taxon>Pedobacter</taxon>
    </lineage>
</organism>
<protein>
    <submittedName>
        <fullName evidence="3">RES domain-containing protein</fullName>
    </submittedName>
</protein>
<dbReference type="Proteomes" id="UP000295684">
    <property type="component" value="Unassembled WGS sequence"/>
</dbReference>
<reference evidence="2" key="1">
    <citation type="journal article" date="2014" name="Int. J. Syst. Evol. Microbiol.">
        <title>Complete genome of a new Firmicutes species belonging to the dominant human colonic microbiota ('Ruminococcus bicirculans') reveals two chromosomes and a selective capacity to utilize plant glucans.</title>
        <authorList>
            <consortium name="NISC Comparative Sequencing Program"/>
            <person name="Wegmann U."/>
            <person name="Louis P."/>
            <person name="Goesmann A."/>
            <person name="Henrissat B."/>
            <person name="Duncan S.H."/>
            <person name="Flint H.J."/>
        </authorList>
    </citation>
    <scope>NUCLEOTIDE SEQUENCE</scope>
    <source>
        <strain evidence="2">CGMCC 1.15644</strain>
    </source>
</reference>
<feature type="domain" description="RES" evidence="1">
    <location>
        <begin position="221"/>
        <end position="378"/>
    </location>
</feature>
<reference evidence="5" key="2">
    <citation type="journal article" date="2019" name="Int. J. Syst. Evol. Microbiol.">
        <title>The Global Catalogue of Microorganisms (GCM) 10K type strain sequencing project: providing services to taxonomists for standard genome sequencing and annotation.</title>
        <authorList>
            <consortium name="The Broad Institute Genomics Platform"/>
            <consortium name="The Broad Institute Genome Sequencing Center for Infectious Disease"/>
            <person name="Wu L."/>
            <person name="Ma J."/>
        </authorList>
    </citation>
    <scope>NUCLEOTIDE SEQUENCE [LARGE SCALE GENOMIC DNA]</scope>
    <source>
        <strain evidence="5">CGMCC 1.15644</strain>
    </source>
</reference>
<proteinExistence type="predicted"/>